<feature type="compositionally biased region" description="Acidic residues" evidence="1">
    <location>
        <begin position="150"/>
        <end position="169"/>
    </location>
</feature>
<feature type="compositionally biased region" description="Basic and acidic residues" evidence="1">
    <location>
        <begin position="250"/>
        <end position="259"/>
    </location>
</feature>
<proteinExistence type="predicted"/>
<name>A0A182UXI8_ANOME</name>
<dbReference type="AlphaFoldDB" id="A0A182UXI8"/>
<feature type="region of interest" description="Disordered" evidence="1">
    <location>
        <begin position="231"/>
        <end position="259"/>
    </location>
</feature>
<accession>A0A182UXI8</accession>
<dbReference type="EnsemblMetazoa" id="AMEM005353-RA">
    <property type="protein sequence ID" value="AMEM005353-PA"/>
    <property type="gene ID" value="AMEM005353"/>
</dbReference>
<reference evidence="2" key="1">
    <citation type="submission" date="2020-05" db="UniProtKB">
        <authorList>
            <consortium name="EnsemblMetazoa"/>
        </authorList>
    </citation>
    <scope>IDENTIFICATION</scope>
    <source>
        <strain evidence="2">MAF</strain>
    </source>
</reference>
<keyword evidence="3" id="KW-1185">Reference proteome</keyword>
<evidence type="ECO:0000313" key="2">
    <source>
        <dbReference type="EnsemblMetazoa" id="AMEM005353-PA"/>
    </source>
</evidence>
<protein>
    <submittedName>
        <fullName evidence="2">Uncharacterized protein</fullName>
    </submittedName>
</protein>
<evidence type="ECO:0000313" key="3">
    <source>
        <dbReference type="Proteomes" id="UP000075903"/>
    </source>
</evidence>
<dbReference type="VEuPathDB" id="VectorBase:AMEM005353"/>
<evidence type="ECO:0000256" key="1">
    <source>
        <dbReference type="SAM" id="MobiDB-lite"/>
    </source>
</evidence>
<feature type="region of interest" description="Disordered" evidence="1">
    <location>
        <begin position="147"/>
        <end position="170"/>
    </location>
</feature>
<organism evidence="2 3">
    <name type="scientific">Anopheles merus</name>
    <name type="common">Mosquito</name>
    <dbReference type="NCBI Taxonomy" id="30066"/>
    <lineage>
        <taxon>Eukaryota</taxon>
        <taxon>Metazoa</taxon>
        <taxon>Ecdysozoa</taxon>
        <taxon>Arthropoda</taxon>
        <taxon>Hexapoda</taxon>
        <taxon>Insecta</taxon>
        <taxon>Pterygota</taxon>
        <taxon>Neoptera</taxon>
        <taxon>Endopterygota</taxon>
        <taxon>Diptera</taxon>
        <taxon>Nematocera</taxon>
        <taxon>Culicoidea</taxon>
        <taxon>Culicidae</taxon>
        <taxon>Anophelinae</taxon>
        <taxon>Anopheles</taxon>
    </lineage>
</organism>
<dbReference type="Proteomes" id="UP000075903">
    <property type="component" value="Unassembled WGS sequence"/>
</dbReference>
<sequence>MLKPSDFIPVPFIRTPASNFVPSSVQSSSSRAPLTLLSVLDRCSGTLASALLSTTPSSDFSRMRCTDRGMSSSLFSAFAPRYADPIGTFRRIVSEITCTSTVGACPSAMDARELAFPSSASPFAVSGNGLAGPAVLLGVLVTAGALDDRVGEDDDDEDDEEAPDEEEELPPIVIAPDVAGRESILIFRPIVCGVSSMPIVSSPCCFTSLICRNRRRIVPQSKPPLVAAMPETIDDEEDDSRLRLPNTTESLERRNAYGK</sequence>